<dbReference type="WBParaSite" id="EVEC_0000525101-mRNA-1">
    <property type="protein sequence ID" value="EVEC_0000525101-mRNA-1"/>
    <property type="gene ID" value="EVEC_0000525101"/>
</dbReference>
<dbReference type="EMBL" id="UXUI01007997">
    <property type="protein sequence ID" value="VDD90153.1"/>
    <property type="molecule type" value="Genomic_DNA"/>
</dbReference>
<gene>
    <name evidence="1" type="ORF">EVEC_LOCUS4904</name>
</gene>
<accession>A0A0N4V4Z5</accession>
<reference evidence="3" key="1">
    <citation type="submission" date="2017-02" db="UniProtKB">
        <authorList>
            <consortium name="WormBaseParasite"/>
        </authorList>
    </citation>
    <scope>IDENTIFICATION</scope>
</reference>
<organism evidence="3">
    <name type="scientific">Enterobius vermicularis</name>
    <name type="common">Human pinworm</name>
    <dbReference type="NCBI Taxonomy" id="51028"/>
    <lineage>
        <taxon>Eukaryota</taxon>
        <taxon>Metazoa</taxon>
        <taxon>Ecdysozoa</taxon>
        <taxon>Nematoda</taxon>
        <taxon>Chromadorea</taxon>
        <taxon>Rhabditida</taxon>
        <taxon>Spirurina</taxon>
        <taxon>Oxyuridomorpha</taxon>
        <taxon>Oxyuroidea</taxon>
        <taxon>Oxyuridae</taxon>
        <taxon>Enterobius</taxon>
    </lineage>
</organism>
<proteinExistence type="predicted"/>
<evidence type="ECO:0000313" key="1">
    <source>
        <dbReference type="EMBL" id="VDD90153.1"/>
    </source>
</evidence>
<protein>
    <submittedName>
        <fullName evidence="1 3">Uncharacterized protein</fullName>
    </submittedName>
</protein>
<reference evidence="1 2" key="2">
    <citation type="submission" date="2018-10" db="EMBL/GenBank/DDBJ databases">
        <authorList>
            <consortium name="Pathogen Informatics"/>
        </authorList>
    </citation>
    <scope>NUCLEOTIDE SEQUENCE [LARGE SCALE GENOMIC DNA]</scope>
</reference>
<dbReference type="AlphaFoldDB" id="A0A0N4V4Z5"/>
<name>A0A0N4V4Z5_ENTVE</name>
<evidence type="ECO:0000313" key="2">
    <source>
        <dbReference type="Proteomes" id="UP000274131"/>
    </source>
</evidence>
<dbReference type="Proteomes" id="UP000274131">
    <property type="component" value="Unassembled WGS sequence"/>
</dbReference>
<sequence>MPIDAHKDSNIMFLTFNNCLELCNNMIGMKNCLNPTSAKRKDYNNAILPDFVNLILLSLTALGTELLGGGPSR</sequence>
<keyword evidence="2" id="KW-1185">Reference proteome</keyword>
<evidence type="ECO:0000313" key="3">
    <source>
        <dbReference type="WBParaSite" id="EVEC_0000525101-mRNA-1"/>
    </source>
</evidence>